<protein>
    <submittedName>
        <fullName evidence="1">Uncharacterized protein</fullName>
    </submittedName>
</protein>
<proteinExistence type="predicted"/>
<reference evidence="1 2" key="1">
    <citation type="submission" date="2017-11" db="EMBL/GenBank/DDBJ databases">
        <title>Reclassification of Bisgaard taxon 5 as Caviibacterium pharyngocola gen. nov., sp. nov.</title>
        <authorList>
            <person name="Christensen H."/>
        </authorList>
    </citation>
    <scope>NUCLEOTIDE SEQUENCE [LARGE SCALE GENOMIC DNA]</scope>
    <source>
        <strain evidence="1 2">7_3</strain>
    </source>
</reference>
<dbReference type="Gene3D" id="3.80.10.10">
    <property type="entry name" value="Ribonuclease Inhibitor"/>
    <property type="match status" value="1"/>
</dbReference>
<dbReference type="SUPFAM" id="SSF52058">
    <property type="entry name" value="L domain-like"/>
    <property type="match status" value="1"/>
</dbReference>
<name>A0A2M8RVF7_9PAST</name>
<sequence>MQLEEDDWDRQNQLRINQDREAIKGKTVSEEQRQWWNNLSDFWKKVFTLLYYEQGFFTMCSPNNYRGICEYGRTTLERENDLLLIFSLNAIQVGEAEYSTYCMLPDPLPDLQQLKIESIPELTYFKNLKQFWINGAMLEDISAVKNISCDYLILSDISCNSIAVLEPLLELKNIRKLGLYINPYLTTVDETILDEFKMKLVENLSNKGISFVDF</sequence>
<accession>A0A2M8RVF7</accession>
<evidence type="ECO:0000313" key="1">
    <source>
        <dbReference type="EMBL" id="PJG82867.1"/>
    </source>
</evidence>
<dbReference type="EMBL" id="PHGZ01000013">
    <property type="protein sequence ID" value="PJG82867.1"/>
    <property type="molecule type" value="Genomic_DNA"/>
</dbReference>
<evidence type="ECO:0000313" key="2">
    <source>
        <dbReference type="Proteomes" id="UP000230282"/>
    </source>
</evidence>
<dbReference type="AlphaFoldDB" id="A0A2M8RVF7"/>
<dbReference type="Proteomes" id="UP000230282">
    <property type="component" value="Unassembled WGS sequence"/>
</dbReference>
<organism evidence="1 2">
    <name type="scientific">Caviibacterium pharyngocola</name>
    <dbReference type="NCBI Taxonomy" id="28159"/>
    <lineage>
        <taxon>Bacteria</taxon>
        <taxon>Pseudomonadati</taxon>
        <taxon>Pseudomonadota</taxon>
        <taxon>Gammaproteobacteria</taxon>
        <taxon>Pasteurellales</taxon>
        <taxon>Pasteurellaceae</taxon>
        <taxon>Caviibacterium</taxon>
    </lineage>
</organism>
<gene>
    <name evidence="1" type="ORF">CVP04_05725</name>
</gene>
<dbReference type="OrthoDB" id="6199350at2"/>
<comment type="caution">
    <text evidence="1">The sequence shown here is derived from an EMBL/GenBank/DDBJ whole genome shotgun (WGS) entry which is preliminary data.</text>
</comment>
<keyword evidence="2" id="KW-1185">Reference proteome</keyword>
<dbReference type="InterPro" id="IPR032675">
    <property type="entry name" value="LRR_dom_sf"/>
</dbReference>
<dbReference type="RefSeq" id="WP_100296558.1">
    <property type="nucleotide sequence ID" value="NZ_PHGZ01000013.1"/>
</dbReference>